<dbReference type="GeneID" id="92929577"/>
<gene>
    <name evidence="2" type="ORF">BC742_1929</name>
</gene>
<accession>A0A495VNJ1</accession>
<dbReference type="SMART" id="SM00710">
    <property type="entry name" value="PbH1"/>
    <property type="match status" value="6"/>
</dbReference>
<evidence type="ECO:0000313" key="2">
    <source>
        <dbReference type="EMBL" id="RKT50969.1"/>
    </source>
</evidence>
<feature type="signal peptide" evidence="1">
    <location>
        <begin position="1"/>
        <end position="23"/>
    </location>
</feature>
<evidence type="ECO:0000256" key="1">
    <source>
        <dbReference type="SAM" id="SignalP"/>
    </source>
</evidence>
<keyword evidence="3" id="KW-1185">Reference proteome</keyword>
<comment type="caution">
    <text evidence="2">The sequence shown here is derived from an EMBL/GenBank/DDBJ whole genome shotgun (WGS) entry which is preliminary data.</text>
</comment>
<dbReference type="InterPro" id="IPR006626">
    <property type="entry name" value="PbH1"/>
</dbReference>
<evidence type="ECO:0008006" key="4">
    <source>
        <dbReference type="Google" id="ProtNLM"/>
    </source>
</evidence>
<dbReference type="PANTHER" id="PTHR11319:SF35">
    <property type="entry name" value="OUTER MEMBRANE PROTEIN PMPC-RELATED"/>
    <property type="match status" value="1"/>
</dbReference>
<name>A0A495VNJ1_9BACT</name>
<dbReference type="PANTHER" id="PTHR11319">
    <property type="entry name" value="G PROTEIN-COUPLED RECEPTOR-RELATED"/>
    <property type="match status" value="1"/>
</dbReference>
<dbReference type="RefSeq" id="WP_022600313.1">
    <property type="nucleotide sequence ID" value="NZ_KI440782.1"/>
</dbReference>
<organism evidence="2 3">
    <name type="scientific">Coprobacter fastidiosus NSB1 = JCM 33896</name>
    <dbReference type="NCBI Taxonomy" id="1349822"/>
    <lineage>
        <taxon>Bacteria</taxon>
        <taxon>Pseudomonadati</taxon>
        <taxon>Bacteroidota</taxon>
        <taxon>Bacteroidia</taxon>
        <taxon>Bacteroidales</taxon>
        <taxon>Barnesiellaceae</taxon>
        <taxon>Coprobacter</taxon>
    </lineage>
</organism>
<feature type="chain" id="PRO_5019833852" description="Parallel beta helix pectate lyase-like protein" evidence="1">
    <location>
        <begin position="24"/>
        <end position="512"/>
    </location>
</feature>
<protein>
    <recommendedName>
        <fullName evidence="4">Parallel beta helix pectate lyase-like protein</fullName>
    </recommendedName>
</protein>
<dbReference type="SUPFAM" id="SSF51126">
    <property type="entry name" value="Pectin lyase-like"/>
    <property type="match status" value="1"/>
</dbReference>
<dbReference type="EMBL" id="RBXN01000006">
    <property type="protein sequence ID" value="RKT50969.1"/>
    <property type="molecule type" value="Genomic_DNA"/>
</dbReference>
<dbReference type="InterPro" id="IPR011050">
    <property type="entry name" value="Pectin_lyase_fold/virulence"/>
</dbReference>
<dbReference type="Gene3D" id="2.160.20.10">
    <property type="entry name" value="Single-stranded right-handed beta-helix, Pectin lyase-like"/>
    <property type="match status" value="1"/>
</dbReference>
<dbReference type="OrthoDB" id="1089822at2"/>
<dbReference type="InterPro" id="IPR012334">
    <property type="entry name" value="Pectin_lyas_fold"/>
</dbReference>
<sequence length="512" mass="55158">MKTCTFKQTASLLLCCLITTASAKEIYLSSNGKDKNDGTTPTTAVKTLSKALSLADKGDEIKVSGFIDISKEPTSDQYGNGCYNLKGNQGVKFPNKTLTITGDNRETCGFDGKSNSGNGTGCLRLDGIYDGLTVKNLTIKNGDPCGDKGGGAYIRGGKITFDNCAFIDNRNYKQNNGTTRGGAIYYEGNHPDSKLTLNKCIFKGNLNKEGSDIFFSNGALLVDGCSFEGTDASIYTGSEGGVLKTTTQGDFNDIVFRNSVIRNYKVDTNGAAFSLKHLVKDKNLNLRVENCLIYNNQCLKYQGGVCIVDNSQPSGTDKVTFINTTMYGNKAMSGGAIMLDQVPETTSTFDLINCTIVGNDSQSGGGIRINNRAVNMTKRIYNCILEGNTEKGERPSDLSIQYNDVNENELVIKNSFIGAESSNKLSDGFAAESQMNYTPNGISCGLVENPIECIQKLKCIPLKDNSQALKAGNAQYLKEVGIYVDQLQKTRSYTDNKCAAGAIENPIGKIGK</sequence>
<proteinExistence type="predicted"/>
<dbReference type="AlphaFoldDB" id="A0A495VNJ1"/>
<reference evidence="2 3" key="1">
    <citation type="submission" date="2018-10" db="EMBL/GenBank/DDBJ databases">
        <title>Genomic Encyclopedia of Archaeal and Bacterial Type Strains, Phase II (KMG-II): from individual species to whole genera.</title>
        <authorList>
            <person name="Goeker M."/>
        </authorList>
    </citation>
    <scope>NUCLEOTIDE SEQUENCE [LARGE SCALE GENOMIC DNA]</scope>
    <source>
        <strain evidence="2 3">NSB1</strain>
    </source>
</reference>
<evidence type="ECO:0000313" key="3">
    <source>
        <dbReference type="Proteomes" id="UP000269493"/>
    </source>
</evidence>
<dbReference type="Proteomes" id="UP000269493">
    <property type="component" value="Unassembled WGS sequence"/>
</dbReference>
<keyword evidence="1" id="KW-0732">Signal</keyword>